<sequence>MSFTAITSDIISLSSRRFAASSALRAFARRTSLITKPTSNAPPPMELDVDAADGYELSASGELAKCDVSFLPAPIIEPTDASHYAQTIRMRAARPLPPRRRSTSRLGSISPSSSGYRFPDIPSPLSPSNAYKEFRALVEEVKECGVEEEAVTNALEGPRHPSGIAPPKRRARLDIPARAPVIPTVLNIVAPVPRRPAVVPFAHSIASAAAFSQSGIVPSVQSPTLVSPVQPSIPFSVYRAVSASPTNPGSITPATPIPSTPTPLTARHTSLPSSFTSTPADSRCATPITPSRRIVPRTHWVDYKGRPVTASPATARPVAFAAA</sequence>
<keyword evidence="2" id="KW-1185">Reference proteome</keyword>
<gene>
    <name evidence="1" type="ORF">K488DRAFT_82922</name>
</gene>
<reference evidence="1" key="2">
    <citation type="journal article" date="2022" name="New Phytol.">
        <title>Evolutionary transition to the ectomycorrhizal habit in the genomes of a hyperdiverse lineage of mushroom-forming fungi.</title>
        <authorList>
            <person name="Looney B."/>
            <person name="Miyauchi S."/>
            <person name="Morin E."/>
            <person name="Drula E."/>
            <person name="Courty P.E."/>
            <person name="Kohler A."/>
            <person name="Kuo A."/>
            <person name="LaButti K."/>
            <person name="Pangilinan J."/>
            <person name="Lipzen A."/>
            <person name="Riley R."/>
            <person name="Andreopoulos W."/>
            <person name="He G."/>
            <person name="Johnson J."/>
            <person name="Nolan M."/>
            <person name="Tritt A."/>
            <person name="Barry K.W."/>
            <person name="Grigoriev I.V."/>
            <person name="Nagy L.G."/>
            <person name="Hibbett D."/>
            <person name="Henrissat B."/>
            <person name="Matheny P.B."/>
            <person name="Labbe J."/>
            <person name="Martin F.M."/>
        </authorList>
    </citation>
    <scope>NUCLEOTIDE SEQUENCE</scope>
    <source>
        <strain evidence="1">EC-137</strain>
    </source>
</reference>
<protein>
    <submittedName>
        <fullName evidence="1">Uncharacterized protein</fullName>
    </submittedName>
</protein>
<dbReference type="EMBL" id="MU273482">
    <property type="protein sequence ID" value="KAI0035605.1"/>
    <property type="molecule type" value="Genomic_DNA"/>
</dbReference>
<evidence type="ECO:0000313" key="1">
    <source>
        <dbReference type="EMBL" id="KAI0035605.1"/>
    </source>
</evidence>
<dbReference type="Proteomes" id="UP000814128">
    <property type="component" value="Unassembled WGS sequence"/>
</dbReference>
<accession>A0ACB8QV07</accession>
<evidence type="ECO:0000313" key="2">
    <source>
        <dbReference type="Proteomes" id="UP000814128"/>
    </source>
</evidence>
<organism evidence="1 2">
    <name type="scientific">Vararia minispora EC-137</name>
    <dbReference type="NCBI Taxonomy" id="1314806"/>
    <lineage>
        <taxon>Eukaryota</taxon>
        <taxon>Fungi</taxon>
        <taxon>Dikarya</taxon>
        <taxon>Basidiomycota</taxon>
        <taxon>Agaricomycotina</taxon>
        <taxon>Agaricomycetes</taxon>
        <taxon>Russulales</taxon>
        <taxon>Lachnocladiaceae</taxon>
        <taxon>Vararia</taxon>
    </lineage>
</organism>
<comment type="caution">
    <text evidence="1">The sequence shown here is derived from an EMBL/GenBank/DDBJ whole genome shotgun (WGS) entry which is preliminary data.</text>
</comment>
<name>A0ACB8QV07_9AGAM</name>
<reference evidence="1" key="1">
    <citation type="submission" date="2021-02" db="EMBL/GenBank/DDBJ databases">
        <authorList>
            <consortium name="DOE Joint Genome Institute"/>
            <person name="Ahrendt S."/>
            <person name="Looney B.P."/>
            <person name="Miyauchi S."/>
            <person name="Morin E."/>
            <person name="Drula E."/>
            <person name="Courty P.E."/>
            <person name="Chicoki N."/>
            <person name="Fauchery L."/>
            <person name="Kohler A."/>
            <person name="Kuo A."/>
            <person name="Labutti K."/>
            <person name="Pangilinan J."/>
            <person name="Lipzen A."/>
            <person name="Riley R."/>
            <person name="Andreopoulos W."/>
            <person name="He G."/>
            <person name="Johnson J."/>
            <person name="Barry K.W."/>
            <person name="Grigoriev I.V."/>
            <person name="Nagy L."/>
            <person name="Hibbett D."/>
            <person name="Henrissat B."/>
            <person name="Matheny P.B."/>
            <person name="Labbe J."/>
            <person name="Martin F."/>
        </authorList>
    </citation>
    <scope>NUCLEOTIDE SEQUENCE</scope>
    <source>
        <strain evidence="1">EC-137</strain>
    </source>
</reference>
<proteinExistence type="predicted"/>